<reference evidence="2" key="1">
    <citation type="journal article" date="2020" name="Stud. Mycol.">
        <title>101 Dothideomycetes genomes: a test case for predicting lifestyles and emergence of pathogens.</title>
        <authorList>
            <person name="Haridas S."/>
            <person name="Albert R."/>
            <person name="Binder M."/>
            <person name="Bloem J."/>
            <person name="Labutti K."/>
            <person name="Salamov A."/>
            <person name="Andreopoulos B."/>
            <person name="Baker S."/>
            <person name="Barry K."/>
            <person name="Bills G."/>
            <person name="Bluhm B."/>
            <person name="Cannon C."/>
            <person name="Castanera R."/>
            <person name="Culley D."/>
            <person name="Daum C."/>
            <person name="Ezra D."/>
            <person name="Gonzalez J."/>
            <person name="Henrissat B."/>
            <person name="Kuo A."/>
            <person name="Liang C."/>
            <person name="Lipzen A."/>
            <person name="Lutzoni F."/>
            <person name="Magnuson J."/>
            <person name="Mondo S."/>
            <person name="Nolan M."/>
            <person name="Ohm R."/>
            <person name="Pangilinan J."/>
            <person name="Park H.-J."/>
            <person name="Ramirez L."/>
            <person name="Alfaro M."/>
            <person name="Sun H."/>
            <person name="Tritt A."/>
            <person name="Yoshinaga Y."/>
            <person name="Zwiers L.-H."/>
            <person name="Turgeon B."/>
            <person name="Goodwin S."/>
            <person name="Spatafora J."/>
            <person name="Crous P."/>
            <person name="Grigoriev I."/>
        </authorList>
    </citation>
    <scope>NUCLEOTIDE SEQUENCE</scope>
    <source>
        <strain evidence="2">CBS 379.55</strain>
    </source>
</reference>
<keyword evidence="1" id="KW-0732">Signal</keyword>
<dbReference type="Proteomes" id="UP000800097">
    <property type="component" value="Unassembled WGS sequence"/>
</dbReference>
<feature type="chain" id="PRO_5025335923" evidence="1">
    <location>
        <begin position="22"/>
        <end position="132"/>
    </location>
</feature>
<evidence type="ECO:0000313" key="2">
    <source>
        <dbReference type="EMBL" id="KAF2273320.1"/>
    </source>
</evidence>
<dbReference type="GeneID" id="54554353"/>
<accession>A0A6A6J9Q4</accession>
<evidence type="ECO:0000313" key="3">
    <source>
        <dbReference type="Proteomes" id="UP000800097"/>
    </source>
</evidence>
<dbReference type="RefSeq" id="XP_033650859.1">
    <property type="nucleotide sequence ID" value="XM_033801178.1"/>
</dbReference>
<organism evidence="2 3">
    <name type="scientific">Westerdykella ornata</name>
    <dbReference type="NCBI Taxonomy" id="318751"/>
    <lineage>
        <taxon>Eukaryota</taxon>
        <taxon>Fungi</taxon>
        <taxon>Dikarya</taxon>
        <taxon>Ascomycota</taxon>
        <taxon>Pezizomycotina</taxon>
        <taxon>Dothideomycetes</taxon>
        <taxon>Pleosporomycetidae</taxon>
        <taxon>Pleosporales</taxon>
        <taxon>Sporormiaceae</taxon>
        <taxon>Westerdykella</taxon>
    </lineage>
</organism>
<proteinExistence type="predicted"/>
<sequence>MKLSTLLVGLITVGRVAVTTAVPSPNYLESADLVKADTTVNEPVTDLSSVNALDKTEEYTNLNVLEEVNSSPSLEDIGLDDIDDNNTPLTNTTHSIVNTAVTLGPICKPHKPRCESLYRSCRSWCQFNCWGT</sequence>
<protein>
    <submittedName>
        <fullName evidence="2">Uncharacterized protein</fullName>
    </submittedName>
</protein>
<dbReference type="EMBL" id="ML986511">
    <property type="protein sequence ID" value="KAF2273320.1"/>
    <property type="molecule type" value="Genomic_DNA"/>
</dbReference>
<evidence type="ECO:0000256" key="1">
    <source>
        <dbReference type="SAM" id="SignalP"/>
    </source>
</evidence>
<name>A0A6A6J9Q4_WESOR</name>
<keyword evidence="3" id="KW-1185">Reference proteome</keyword>
<gene>
    <name evidence="2" type="ORF">EI97DRAFT_461202</name>
</gene>
<feature type="signal peptide" evidence="1">
    <location>
        <begin position="1"/>
        <end position="21"/>
    </location>
</feature>
<dbReference type="AlphaFoldDB" id="A0A6A6J9Q4"/>